<gene>
    <name evidence="3" type="ORF">IT779_14750</name>
</gene>
<evidence type="ECO:0000256" key="2">
    <source>
        <dbReference type="SAM" id="Phobius"/>
    </source>
</evidence>
<sequence length="186" mass="19750">MRFPALTGLRRSPSTATPIADPTRTAFLTTATFARHIPHRETTGRLRSGSPGSIRLAHFIAGVRLPALTGLRRPPSTTTPITGTARAASFATTIVRPARHHLRRDTSGRLRDDIPGSVRLTYLIADTRPPILTGLGARPSAAALIAGPVATAFFAVATATSVRLGLRRDTAGRLRGDRPGSVPVIR</sequence>
<organism evidence="3 4">
    <name type="scientific">Nocardia bovistercoris</name>
    <dbReference type="NCBI Taxonomy" id="2785916"/>
    <lineage>
        <taxon>Bacteria</taxon>
        <taxon>Bacillati</taxon>
        <taxon>Actinomycetota</taxon>
        <taxon>Actinomycetes</taxon>
        <taxon>Mycobacteriales</taxon>
        <taxon>Nocardiaceae</taxon>
        <taxon>Nocardia</taxon>
    </lineage>
</organism>
<feature type="transmembrane region" description="Helical" evidence="2">
    <location>
        <begin position="141"/>
        <end position="166"/>
    </location>
</feature>
<reference evidence="3" key="1">
    <citation type="submission" date="2020-11" db="EMBL/GenBank/DDBJ databases">
        <title>Nocardia NEAU-351.nov., a novel actinomycete isolated from the cow dung.</title>
        <authorList>
            <person name="Zhang X."/>
        </authorList>
    </citation>
    <scope>NUCLEOTIDE SEQUENCE</scope>
    <source>
        <strain evidence="3">NEAU-351</strain>
    </source>
</reference>
<name>A0A931ICX5_9NOCA</name>
<keyword evidence="4" id="KW-1185">Reference proteome</keyword>
<dbReference type="EMBL" id="JADMLG010000005">
    <property type="protein sequence ID" value="MBH0777535.1"/>
    <property type="molecule type" value="Genomic_DNA"/>
</dbReference>
<protein>
    <submittedName>
        <fullName evidence="3">Uncharacterized protein</fullName>
    </submittedName>
</protein>
<evidence type="ECO:0000313" key="4">
    <source>
        <dbReference type="Proteomes" id="UP000655751"/>
    </source>
</evidence>
<comment type="caution">
    <text evidence="3">The sequence shown here is derived from an EMBL/GenBank/DDBJ whole genome shotgun (WGS) entry which is preliminary data.</text>
</comment>
<accession>A0A931ICX5</accession>
<proteinExistence type="predicted"/>
<keyword evidence="2" id="KW-1133">Transmembrane helix</keyword>
<keyword evidence="2" id="KW-0472">Membrane</keyword>
<dbReference type="RefSeq" id="WP_196149870.1">
    <property type="nucleotide sequence ID" value="NZ_JADMLG010000005.1"/>
</dbReference>
<keyword evidence="2" id="KW-0812">Transmembrane</keyword>
<feature type="region of interest" description="Disordered" evidence="1">
    <location>
        <begin position="1"/>
        <end position="20"/>
    </location>
</feature>
<dbReference type="Proteomes" id="UP000655751">
    <property type="component" value="Unassembled WGS sequence"/>
</dbReference>
<dbReference type="AlphaFoldDB" id="A0A931ICX5"/>
<evidence type="ECO:0000313" key="3">
    <source>
        <dbReference type="EMBL" id="MBH0777535.1"/>
    </source>
</evidence>
<evidence type="ECO:0000256" key="1">
    <source>
        <dbReference type="SAM" id="MobiDB-lite"/>
    </source>
</evidence>